<proteinExistence type="predicted"/>
<dbReference type="AlphaFoldDB" id="A0A916X7B5"/>
<evidence type="ECO:0000313" key="6">
    <source>
        <dbReference type="EMBL" id="GGC50806.1"/>
    </source>
</evidence>
<dbReference type="RefSeq" id="WP_244641741.1">
    <property type="nucleotide sequence ID" value="NZ_BMGG01000001.1"/>
</dbReference>
<accession>A0A916X7B5</accession>
<dbReference type="Proteomes" id="UP000637002">
    <property type="component" value="Unassembled WGS sequence"/>
</dbReference>
<protein>
    <recommendedName>
        <fullName evidence="5">DUF1232 domain-containing protein</fullName>
    </recommendedName>
</protein>
<keyword evidence="2" id="KW-0812">Transmembrane</keyword>
<evidence type="ECO:0000256" key="4">
    <source>
        <dbReference type="ARBA" id="ARBA00023136"/>
    </source>
</evidence>
<evidence type="ECO:0000256" key="1">
    <source>
        <dbReference type="ARBA" id="ARBA00004127"/>
    </source>
</evidence>
<reference evidence="6" key="2">
    <citation type="submission" date="2020-09" db="EMBL/GenBank/DDBJ databases">
        <authorList>
            <person name="Sun Q."/>
            <person name="Zhou Y."/>
        </authorList>
    </citation>
    <scope>NUCLEOTIDE SEQUENCE</scope>
    <source>
        <strain evidence="6">CGMCC 1.12919</strain>
    </source>
</reference>
<name>A0A916X7B5_9HYPH</name>
<evidence type="ECO:0000313" key="7">
    <source>
        <dbReference type="Proteomes" id="UP000637002"/>
    </source>
</evidence>
<sequence length="132" mass="14176">MGIAEPFTPEEMRAMRHAAQGASGDEAHVRKTFWTALKRVARNVPFAEDLVSAFYCATDPATPPRVRMILFGALAYFILPVDAVSDFLPLVGFTDDAAVLALALAAVSNAITPAHRRKAKVALDGEDRAAHA</sequence>
<dbReference type="Pfam" id="PF06803">
    <property type="entry name" value="DUF1232"/>
    <property type="match status" value="1"/>
</dbReference>
<evidence type="ECO:0000256" key="2">
    <source>
        <dbReference type="ARBA" id="ARBA00022692"/>
    </source>
</evidence>
<comment type="subcellular location">
    <subcellularLocation>
        <location evidence="1">Endomembrane system</location>
        <topology evidence="1">Multi-pass membrane protein</topology>
    </subcellularLocation>
</comment>
<dbReference type="InterPro" id="IPR010652">
    <property type="entry name" value="DUF1232"/>
</dbReference>
<evidence type="ECO:0000256" key="3">
    <source>
        <dbReference type="ARBA" id="ARBA00022989"/>
    </source>
</evidence>
<dbReference type="GO" id="GO:0012505">
    <property type="term" value="C:endomembrane system"/>
    <property type="evidence" value="ECO:0007669"/>
    <property type="project" value="UniProtKB-SubCell"/>
</dbReference>
<comment type="caution">
    <text evidence="6">The sequence shown here is derived from an EMBL/GenBank/DDBJ whole genome shotgun (WGS) entry which is preliminary data.</text>
</comment>
<keyword evidence="4" id="KW-0472">Membrane</keyword>
<gene>
    <name evidence="6" type="ORF">GCM10010994_07440</name>
</gene>
<feature type="domain" description="DUF1232" evidence="5">
    <location>
        <begin position="67"/>
        <end position="102"/>
    </location>
</feature>
<evidence type="ECO:0000259" key="5">
    <source>
        <dbReference type="Pfam" id="PF06803"/>
    </source>
</evidence>
<organism evidence="6 7">
    <name type="scientific">Chelatococcus reniformis</name>
    <dbReference type="NCBI Taxonomy" id="1494448"/>
    <lineage>
        <taxon>Bacteria</taxon>
        <taxon>Pseudomonadati</taxon>
        <taxon>Pseudomonadota</taxon>
        <taxon>Alphaproteobacteria</taxon>
        <taxon>Hyphomicrobiales</taxon>
        <taxon>Chelatococcaceae</taxon>
        <taxon>Chelatococcus</taxon>
    </lineage>
</organism>
<reference evidence="6" key="1">
    <citation type="journal article" date="2014" name="Int. J. Syst. Evol. Microbiol.">
        <title>Complete genome sequence of Corynebacterium casei LMG S-19264T (=DSM 44701T), isolated from a smear-ripened cheese.</title>
        <authorList>
            <consortium name="US DOE Joint Genome Institute (JGI-PGF)"/>
            <person name="Walter F."/>
            <person name="Albersmeier A."/>
            <person name="Kalinowski J."/>
            <person name="Ruckert C."/>
        </authorList>
    </citation>
    <scope>NUCLEOTIDE SEQUENCE</scope>
    <source>
        <strain evidence="6">CGMCC 1.12919</strain>
    </source>
</reference>
<keyword evidence="3" id="KW-1133">Transmembrane helix</keyword>
<keyword evidence="7" id="KW-1185">Reference proteome</keyword>
<dbReference type="EMBL" id="BMGG01000001">
    <property type="protein sequence ID" value="GGC50806.1"/>
    <property type="molecule type" value="Genomic_DNA"/>
</dbReference>